<keyword evidence="1" id="KW-0175">Coiled coil</keyword>
<dbReference type="AlphaFoldDB" id="A0A834YLN7"/>
<dbReference type="OrthoDB" id="1744191at2759"/>
<dbReference type="EMBL" id="JABCRI010000017">
    <property type="protein sequence ID" value="KAF8391299.1"/>
    <property type="molecule type" value="Genomic_DNA"/>
</dbReference>
<feature type="coiled-coil region" evidence="1">
    <location>
        <begin position="275"/>
        <end position="358"/>
    </location>
</feature>
<name>A0A834YLN7_TETSI</name>
<keyword evidence="3" id="KW-1185">Reference proteome</keyword>
<evidence type="ECO:0000313" key="2">
    <source>
        <dbReference type="EMBL" id="KAF8391299.1"/>
    </source>
</evidence>
<sequence>MKRESRDLSLEGPILNLIKKQVDHIGSEKSSLLFKCRSIEDKIGLLIKQLEVSEKYKSEYLRRYEDAINDKKKLADDYTSRITNLQSKGSSLEERSSAAEARLSATCEQAQSAQEAGEWKRKFDVAVREAKAALEKAATVQDHTSKQTQLREDTLRAEFSTSLAEKEEEIKVKAAKIEYAEQHLTTLSLELKTADSKLKNYDLETSALMHEIKDLAEKLETIKVTAQSFEREACFLEQEKTNLKQKYLSEFKRFEELQERCKIAKMEARRATYLADNVRAEAATAQKEKSDIQQVVLERLAKLETVERHIESLDRLKADLVEEVERFLVTEMNALSKVALLEARVEEREKEIESLKFKSSRAFWRLNEQPVRRQTVGRKPSLCSCNPLREN</sequence>
<reference evidence="2 3" key="1">
    <citation type="submission" date="2020-04" db="EMBL/GenBank/DDBJ databases">
        <title>Plant Genome Project.</title>
        <authorList>
            <person name="Zhang R.-G."/>
        </authorList>
    </citation>
    <scope>NUCLEOTIDE SEQUENCE [LARGE SCALE GENOMIC DNA]</scope>
    <source>
        <strain evidence="2">YNK0</strain>
        <tissue evidence="2">Leaf</tissue>
    </source>
</reference>
<proteinExistence type="predicted"/>
<protein>
    <submittedName>
        <fullName evidence="2">Uncharacterized protein</fullName>
    </submittedName>
</protein>
<evidence type="ECO:0000256" key="1">
    <source>
        <dbReference type="SAM" id="Coils"/>
    </source>
</evidence>
<organism evidence="2 3">
    <name type="scientific">Tetracentron sinense</name>
    <name type="common">Spur-leaf</name>
    <dbReference type="NCBI Taxonomy" id="13715"/>
    <lineage>
        <taxon>Eukaryota</taxon>
        <taxon>Viridiplantae</taxon>
        <taxon>Streptophyta</taxon>
        <taxon>Embryophyta</taxon>
        <taxon>Tracheophyta</taxon>
        <taxon>Spermatophyta</taxon>
        <taxon>Magnoliopsida</taxon>
        <taxon>Trochodendrales</taxon>
        <taxon>Trochodendraceae</taxon>
        <taxon>Tetracentron</taxon>
    </lineage>
</organism>
<gene>
    <name evidence="2" type="ORF">HHK36_023601</name>
</gene>
<dbReference type="Proteomes" id="UP000655225">
    <property type="component" value="Unassembled WGS sequence"/>
</dbReference>
<feature type="coiled-coil region" evidence="1">
    <location>
        <begin position="57"/>
        <end position="88"/>
    </location>
</feature>
<evidence type="ECO:0000313" key="3">
    <source>
        <dbReference type="Proteomes" id="UP000655225"/>
    </source>
</evidence>
<comment type="caution">
    <text evidence="2">The sequence shown here is derived from an EMBL/GenBank/DDBJ whole genome shotgun (WGS) entry which is preliminary data.</text>
</comment>
<accession>A0A834YLN7</accession>